<evidence type="ECO:0000259" key="9">
    <source>
        <dbReference type="Pfam" id="PF20652"/>
    </source>
</evidence>
<dbReference type="Pfam" id="PF20652">
    <property type="entry name" value="Sec8_C"/>
    <property type="match status" value="1"/>
</dbReference>
<feature type="compositionally biased region" description="Polar residues" evidence="7">
    <location>
        <begin position="1"/>
        <end position="20"/>
    </location>
</feature>
<proteinExistence type="inferred from homology"/>
<feature type="region of interest" description="Disordered" evidence="7">
    <location>
        <begin position="1"/>
        <end position="51"/>
    </location>
</feature>
<keyword evidence="4 5" id="KW-0653">Protein transport</keyword>
<keyword evidence="2 5" id="KW-0813">Transport</keyword>
<keyword evidence="3 5" id="KW-0268">Exocytosis</keyword>
<dbReference type="GO" id="GO:0045202">
    <property type="term" value="C:synapse"/>
    <property type="evidence" value="ECO:0007669"/>
    <property type="project" value="TreeGrafter"/>
</dbReference>
<evidence type="ECO:0000256" key="6">
    <source>
        <dbReference type="SAM" id="Coils"/>
    </source>
</evidence>
<dbReference type="GO" id="GO:0006904">
    <property type="term" value="P:vesicle docking involved in exocytosis"/>
    <property type="evidence" value="ECO:0007669"/>
    <property type="project" value="InterPro"/>
</dbReference>
<evidence type="ECO:0000259" key="8">
    <source>
        <dbReference type="Pfam" id="PF04048"/>
    </source>
</evidence>
<evidence type="ECO:0000256" key="2">
    <source>
        <dbReference type="ARBA" id="ARBA00022448"/>
    </source>
</evidence>
<comment type="function">
    <text evidence="5">Component of the exocyst complex involved in the docking of exocytic vesicles with fusion sites on the plasma membrane.</text>
</comment>
<organism evidence="10">
    <name type="scientific">Scylla olivacea</name>
    <name type="common">Orange mud crab</name>
    <name type="synonym">Cancer olivacea</name>
    <dbReference type="NCBI Taxonomy" id="85551"/>
    <lineage>
        <taxon>Eukaryota</taxon>
        <taxon>Metazoa</taxon>
        <taxon>Ecdysozoa</taxon>
        <taxon>Arthropoda</taxon>
        <taxon>Crustacea</taxon>
        <taxon>Multicrustacea</taxon>
        <taxon>Malacostraca</taxon>
        <taxon>Eumalacostraca</taxon>
        <taxon>Eucarida</taxon>
        <taxon>Decapoda</taxon>
        <taxon>Pleocyemata</taxon>
        <taxon>Brachyura</taxon>
        <taxon>Eubrachyura</taxon>
        <taxon>Portunoidea</taxon>
        <taxon>Portunidae</taxon>
        <taxon>Portuninae</taxon>
        <taxon>Scylla</taxon>
    </lineage>
</organism>
<dbReference type="AlphaFoldDB" id="A0A0P4W1D5"/>
<feature type="domain" description="Exocyst complex component Sec8 N-terminal" evidence="8">
    <location>
        <begin position="80"/>
        <end position="170"/>
    </location>
</feature>
<evidence type="ECO:0000256" key="7">
    <source>
        <dbReference type="SAM" id="MobiDB-lite"/>
    </source>
</evidence>
<dbReference type="GO" id="GO:0090522">
    <property type="term" value="P:vesicle tethering involved in exocytosis"/>
    <property type="evidence" value="ECO:0007669"/>
    <property type="project" value="UniProtKB-UniRule"/>
</dbReference>
<dbReference type="InterPro" id="IPR007191">
    <property type="entry name" value="Sec8_exocyst_N"/>
</dbReference>
<sequence length="1010" mass="113367">MIQNKSLVRTKEVSGSQSRMRQLEHTTKMADTGTPQRPARGGKHPPKESSGLLMSVIRTLSASESNEQRDREKARLEREYRKSDQRLDQLITTHDQSLKDVMQIFGDVSGRLTESRKRIRTIKENLAACKHLLHCKRDELKERWLEGVEHKHVMLLLEQIDEVQDVGERVGAYVGRKHYLHATQLLVTSLTRLRTDLKKVEALKDVNTDLHSRKERLHEALIEEVHEHLYRRWTREVLSLRRQGSGRDPATTLVRAGSDRASTTTKADKARKNLLEMMTSPGKVRGLGDGEVLQEDVSGSGNPEDDSQHFMAIVVECLALLGKLPDAVETINRRMQKELALIIQRTTQQIVEHHPPAPPEDEPPPASAPTMLRADAREARLLQELLQVVFEQLRLVVAAHRSVLASLRCSADKHGLEVQLYTMPDVWSKVQAALQVMLSEYLDLSQLGTGQQQAPAAFTEAASDLSSFFTKKRTPRSKPYGLFKFEASYHAMTMNSYLMEQLEQTGGDTVTFDISVTDGNAPSTAGGGSKVGKRVLVCSPSPHNITAIFNPLQLFIKEIEEALGCSPGTHCTLYVFITDYIKDAFLAQLLRETEGRLEQATKALDVWKTVKDPATMRSLKVSRPLLQSSLSVWQTIEELRWLLGALPLYADHFVTMMCNTLMNYRETCQAAYRGITQPDSEDKRIISATWAKDEDISRFLRDLPNWRALQAGVTSDSCLEGDENPEEVGERNRKEAEILTGNLGDQLIPQHEILADSSQLRTLAHLQESLEWFGGCIVKFAASLPVKSSSSGILVSGEVPPVSDASVQTLTSLAKDFEELAHTCLLVLHLEVRLHCFFYLLPVARGGVFASGLDSQEPDTEVLKLIKDLATIDDALTSTLHPRKCKYIFEGLGPLIANILMSSVVHIRRINENGIKKMCRNIFSIQQQLTNITMTRELALDQARQYYEMLYHPQDEILNVLMNRGKQFSELEYLNALQLLHRSSPGSSQETLQASLQKLSEIFGDIGVTV</sequence>
<dbReference type="GO" id="GO:0000145">
    <property type="term" value="C:exocyst"/>
    <property type="evidence" value="ECO:0007669"/>
    <property type="project" value="UniProtKB-UniRule"/>
</dbReference>
<feature type="coiled-coil region" evidence="6">
    <location>
        <begin position="66"/>
        <end position="93"/>
    </location>
</feature>
<dbReference type="InterPro" id="IPR048630">
    <property type="entry name" value="Sec8_M"/>
</dbReference>
<reference evidence="10" key="1">
    <citation type="submission" date="2015-09" db="EMBL/GenBank/DDBJ databases">
        <title>Scylla olivacea transcriptome.</title>
        <authorList>
            <person name="Ikhwanuddin M."/>
        </authorList>
    </citation>
    <scope>NUCLEOTIDE SEQUENCE</scope>
</reference>
<evidence type="ECO:0000313" key="10">
    <source>
        <dbReference type="EMBL" id="JAI59435.1"/>
    </source>
</evidence>
<dbReference type="GO" id="GO:0006612">
    <property type="term" value="P:protein targeting to membrane"/>
    <property type="evidence" value="ECO:0007669"/>
    <property type="project" value="UniProtKB-UniRule"/>
</dbReference>
<keyword evidence="6" id="KW-0175">Coiled coil</keyword>
<evidence type="ECO:0000256" key="4">
    <source>
        <dbReference type="ARBA" id="ARBA00022927"/>
    </source>
</evidence>
<accession>A0A0P4W1D5</accession>
<evidence type="ECO:0000256" key="3">
    <source>
        <dbReference type="ARBA" id="ARBA00022483"/>
    </source>
</evidence>
<dbReference type="InterPro" id="IPR039682">
    <property type="entry name" value="Sec8/EXOC4"/>
</dbReference>
<feature type="domain" description="Exocyst complex component Sec8 middle helical bundle" evidence="9">
    <location>
        <begin position="302"/>
        <end position="552"/>
    </location>
</feature>
<dbReference type="PANTHER" id="PTHR14146:SF0">
    <property type="entry name" value="EXOCYST COMPLEX COMPONENT 4"/>
    <property type="match status" value="1"/>
</dbReference>
<dbReference type="GO" id="GO:0032584">
    <property type="term" value="C:growth cone membrane"/>
    <property type="evidence" value="ECO:0007669"/>
    <property type="project" value="TreeGrafter"/>
</dbReference>
<dbReference type="PANTHER" id="PTHR14146">
    <property type="entry name" value="EXOCYST COMPLEX COMPONENT 4"/>
    <property type="match status" value="1"/>
</dbReference>
<dbReference type="GO" id="GO:0015031">
    <property type="term" value="P:protein transport"/>
    <property type="evidence" value="ECO:0007669"/>
    <property type="project" value="UniProtKB-KW"/>
</dbReference>
<dbReference type="GO" id="GO:0006893">
    <property type="term" value="P:Golgi to plasma membrane transport"/>
    <property type="evidence" value="ECO:0007669"/>
    <property type="project" value="TreeGrafter"/>
</dbReference>
<dbReference type="GO" id="GO:0007268">
    <property type="term" value="P:chemical synaptic transmission"/>
    <property type="evidence" value="ECO:0007669"/>
    <property type="project" value="TreeGrafter"/>
</dbReference>
<name>A0A0P4W1D5_SCYOL</name>
<comment type="similarity">
    <text evidence="1 5">Belongs to the SEC8 family.</text>
</comment>
<protein>
    <recommendedName>
        <fullName evidence="5">Exocyst complex component Sec8</fullName>
    </recommendedName>
</protein>
<feature type="region of interest" description="Disordered" evidence="7">
    <location>
        <begin position="248"/>
        <end position="267"/>
    </location>
</feature>
<evidence type="ECO:0000256" key="1">
    <source>
        <dbReference type="ARBA" id="ARBA00010470"/>
    </source>
</evidence>
<dbReference type="Pfam" id="PF04048">
    <property type="entry name" value="Sec8_N"/>
    <property type="match status" value="1"/>
</dbReference>
<evidence type="ECO:0000256" key="5">
    <source>
        <dbReference type="RuleBase" id="RU367079"/>
    </source>
</evidence>
<dbReference type="EMBL" id="GDRN01095946">
    <property type="protein sequence ID" value="JAI59435.1"/>
    <property type="molecule type" value="Transcribed_RNA"/>
</dbReference>